<dbReference type="PANTHER" id="PTHR33375:SF1">
    <property type="entry name" value="CHROMOSOME-PARTITIONING PROTEIN PARB-RELATED"/>
    <property type="match status" value="1"/>
</dbReference>
<dbReference type="eggNOG" id="COG1475">
    <property type="taxonomic scope" value="Bacteria"/>
</dbReference>
<protein>
    <submittedName>
        <fullName evidence="6">Chromosome partitioning protein ParB</fullName>
    </submittedName>
</protein>
<dbReference type="PANTHER" id="PTHR33375">
    <property type="entry name" value="CHROMOSOME-PARTITIONING PROTEIN PARB-RELATED"/>
    <property type="match status" value="1"/>
</dbReference>
<dbReference type="InterPro" id="IPR036086">
    <property type="entry name" value="ParB/Sulfiredoxin_sf"/>
</dbReference>
<dbReference type="AlphaFoldDB" id="A0A077AUZ8"/>
<dbReference type="Proteomes" id="UP000028926">
    <property type="component" value="Chromosome"/>
</dbReference>
<evidence type="ECO:0000256" key="1">
    <source>
        <dbReference type="ARBA" id="ARBA00006295"/>
    </source>
</evidence>
<evidence type="ECO:0000256" key="3">
    <source>
        <dbReference type="ARBA" id="ARBA00023125"/>
    </source>
</evidence>
<dbReference type="HOGENOM" id="CLU_023853_0_0_5"/>
<gene>
    <name evidence="6" type="ORF">ID47_09970</name>
</gene>
<dbReference type="NCBIfam" id="TIGR00180">
    <property type="entry name" value="parB_part"/>
    <property type="match status" value="1"/>
</dbReference>
<evidence type="ECO:0000256" key="2">
    <source>
        <dbReference type="ARBA" id="ARBA00022829"/>
    </source>
</evidence>
<evidence type="ECO:0000313" key="6">
    <source>
        <dbReference type="EMBL" id="AIK96987.1"/>
    </source>
</evidence>
<proteinExistence type="inferred from homology"/>
<reference evidence="6 7" key="1">
    <citation type="submission" date="2014-07" db="EMBL/GenBank/DDBJ databases">
        <title>Comparative genomic insights into amoeba endosymbionts belonging to the families of Holosporaceae and Candidatus Midichloriaceae within Rickettsiales.</title>
        <authorList>
            <person name="Wang Z."/>
            <person name="Wu M."/>
        </authorList>
    </citation>
    <scope>NUCLEOTIDE SEQUENCE [LARGE SCALE GENOMIC DNA]</scope>
    <source>
        <strain evidence="6">PRA3</strain>
    </source>
</reference>
<dbReference type="Gene3D" id="1.10.10.2830">
    <property type="match status" value="1"/>
</dbReference>
<keyword evidence="2" id="KW-0159">Chromosome partition</keyword>
<dbReference type="Pfam" id="PF17762">
    <property type="entry name" value="HTH_ParB"/>
    <property type="match status" value="1"/>
</dbReference>
<dbReference type="FunFam" id="3.90.1530.30:FF:000001">
    <property type="entry name" value="Chromosome partitioning protein ParB"/>
    <property type="match status" value="1"/>
</dbReference>
<keyword evidence="7" id="KW-1185">Reference proteome</keyword>
<dbReference type="SUPFAM" id="SSF109709">
    <property type="entry name" value="KorB DNA-binding domain-like"/>
    <property type="match status" value="1"/>
</dbReference>
<dbReference type="Pfam" id="PF23552">
    <property type="entry name" value="ParB_C"/>
    <property type="match status" value="1"/>
</dbReference>
<dbReference type="GO" id="GO:0007059">
    <property type="term" value="P:chromosome segregation"/>
    <property type="evidence" value="ECO:0007669"/>
    <property type="project" value="UniProtKB-KW"/>
</dbReference>
<dbReference type="Pfam" id="PF02195">
    <property type="entry name" value="ParB_N"/>
    <property type="match status" value="1"/>
</dbReference>
<accession>A0A077AUZ8</accession>
<keyword evidence="3" id="KW-0238">DNA-binding</keyword>
<evidence type="ECO:0000259" key="5">
    <source>
        <dbReference type="SMART" id="SM00470"/>
    </source>
</evidence>
<dbReference type="InterPro" id="IPR004437">
    <property type="entry name" value="ParB/RepB/Spo0J"/>
</dbReference>
<organism evidence="6 7">
    <name type="scientific">Candidatus Odyssella acanthamoebae</name>
    <dbReference type="NCBI Taxonomy" id="91604"/>
    <lineage>
        <taxon>Bacteria</taxon>
        <taxon>Pseudomonadati</taxon>
        <taxon>Pseudomonadota</taxon>
        <taxon>Alphaproteobacteria</taxon>
        <taxon>Holosporales</taxon>
        <taxon>Candidatus Paracaedibacteraceae</taxon>
        <taxon>Candidatus Odyssella</taxon>
    </lineage>
</organism>
<name>A0A077AUZ8_9PROT</name>
<dbReference type="InterPro" id="IPR003115">
    <property type="entry name" value="ParB_N"/>
</dbReference>
<dbReference type="InterPro" id="IPR041468">
    <property type="entry name" value="HTH_ParB/Spo0J"/>
</dbReference>
<comment type="function">
    <text evidence="4">Involved in chromosome partition. Localize to both poles of the predivisional cell following completion of DNA replication. Binds to the DNA origin of replication.</text>
</comment>
<dbReference type="SUPFAM" id="SSF110849">
    <property type="entry name" value="ParB/Sulfiredoxin"/>
    <property type="match status" value="1"/>
</dbReference>
<dbReference type="InterPro" id="IPR057240">
    <property type="entry name" value="ParB_dimer_C"/>
</dbReference>
<comment type="similarity">
    <text evidence="1">Belongs to the ParB family.</text>
</comment>
<dbReference type="KEGG" id="paca:ID47_09970"/>
<evidence type="ECO:0000313" key="7">
    <source>
        <dbReference type="Proteomes" id="UP000028926"/>
    </source>
</evidence>
<dbReference type="InterPro" id="IPR050336">
    <property type="entry name" value="Chromosome_partition/occlusion"/>
</dbReference>
<dbReference type="GO" id="GO:0005694">
    <property type="term" value="C:chromosome"/>
    <property type="evidence" value="ECO:0007669"/>
    <property type="project" value="TreeGrafter"/>
</dbReference>
<dbReference type="EMBL" id="CP008941">
    <property type="protein sequence ID" value="AIK96987.1"/>
    <property type="molecule type" value="Genomic_DNA"/>
</dbReference>
<sequence length="291" mass="33040">MTTTTELKRPNRPSLGRGLSALLGETMDHHVLANNDTNQLDIHLIKPGKYQPRRRFDDEQLASLIDSIKTKGIIQPLVVRPVIMDGRHIYEIIAGERRWRAARTLGLEKVPVVIKECDDREALETAIIENIQRDDLTPIEEAEAYQRLMNEFNYTQEEMARSIGKSRSHVANMLRLINLPDNIKDLINEGKISAGHARTLIKAPNIDEMVQSIISDGMNVREAEKLAKQKKLQIEPSDHEVQSQQIEAQLTQLLGLRCQLKINRSGGTVTVHFNSYEEIDDLITKLRMANA</sequence>
<dbReference type="GO" id="GO:0003677">
    <property type="term" value="F:DNA binding"/>
    <property type="evidence" value="ECO:0007669"/>
    <property type="project" value="UniProtKB-KW"/>
</dbReference>
<dbReference type="CDD" id="cd16393">
    <property type="entry name" value="SPO0J_N"/>
    <property type="match status" value="1"/>
</dbReference>
<dbReference type="RefSeq" id="WP_038465907.1">
    <property type="nucleotide sequence ID" value="NZ_CP008941.1"/>
</dbReference>
<dbReference type="FunFam" id="1.10.10.2830:FF:000001">
    <property type="entry name" value="Chromosome partitioning protein ParB"/>
    <property type="match status" value="1"/>
</dbReference>
<dbReference type="STRING" id="91604.ID47_09970"/>
<dbReference type="OrthoDB" id="9802051at2"/>
<feature type="domain" description="ParB-like N-terminal" evidence="5">
    <location>
        <begin position="38"/>
        <end position="131"/>
    </location>
</feature>
<evidence type="ECO:0000256" key="4">
    <source>
        <dbReference type="ARBA" id="ARBA00025472"/>
    </source>
</evidence>
<dbReference type="SMART" id="SM00470">
    <property type="entry name" value="ParB"/>
    <property type="match status" value="1"/>
</dbReference>
<dbReference type="Gene3D" id="3.90.1530.30">
    <property type="match status" value="1"/>
</dbReference>